<evidence type="ECO:0000313" key="3">
    <source>
        <dbReference type="Proteomes" id="UP000309215"/>
    </source>
</evidence>
<accession>A0A4U1J975</accession>
<dbReference type="PROSITE" id="PS51257">
    <property type="entry name" value="PROKAR_LIPOPROTEIN"/>
    <property type="match status" value="1"/>
</dbReference>
<keyword evidence="1" id="KW-0472">Membrane</keyword>
<sequence length="130" mass="14462">MNRDGSGAWLLAPVIALSMLVAGCIAMFSNGPPSNVGGYDVAYTEAVPVDVSKYPAVAYQDRLAYLVEGRWYWPTDNGWVVFVEEPPELASYRTNVQTAPRAVPPPAVEYGYPPVRPTKPREIHREYRPH</sequence>
<dbReference type="AlphaFoldDB" id="A0A4U1J975"/>
<keyword evidence="1" id="KW-1133">Transmembrane helix</keyword>
<feature type="transmembrane region" description="Helical" evidence="1">
    <location>
        <begin position="6"/>
        <end position="28"/>
    </location>
</feature>
<reference evidence="2 3" key="1">
    <citation type="submission" date="2019-04" db="EMBL/GenBank/DDBJ databases">
        <authorList>
            <person name="Li Y."/>
            <person name="Wang J."/>
        </authorList>
    </citation>
    <scope>NUCLEOTIDE SEQUENCE [LARGE SCALE GENOMIC DNA]</scope>
    <source>
        <strain evidence="2 3">DSM 14668</strain>
    </source>
</reference>
<protein>
    <recommendedName>
        <fullName evidence="4">Lipoprotein</fullName>
    </recommendedName>
</protein>
<dbReference type="RefSeq" id="WP_136931255.1">
    <property type="nucleotide sequence ID" value="NZ_SSMQ01000024.1"/>
</dbReference>
<comment type="caution">
    <text evidence="2">The sequence shown here is derived from an EMBL/GenBank/DDBJ whole genome shotgun (WGS) entry which is preliminary data.</text>
</comment>
<name>A0A4U1J975_9BACT</name>
<keyword evidence="3" id="KW-1185">Reference proteome</keyword>
<gene>
    <name evidence="2" type="ORF">E8A74_23275</name>
</gene>
<keyword evidence="1" id="KW-0812">Transmembrane</keyword>
<organism evidence="2 3">
    <name type="scientific">Polyangium fumosum</name>
    <dbReference type="NCBI Taxonomy" id="889272"/>
    <lineage>
        <taxon>Bacteria</taxon>
        <taxon>Pseudomonadati</taxon>
        <taxon>Myxococcota</taxon>
        <taxon>Polyangia</taxon>
        <taxon>Polyangiales</taxon>
        <taxon>Polyangiaceae</taxon>
        <taxon>Polyangium</taxon>
    </lineage>
</organism>
<evidence type="ECO:0008006" key="4">
    <source>
        <dbReference type="Google" id="ProtNLM"/>
    </source>
</evidence>
<evidence type="ECO:0000256" key="1">
    <source>
        <dbReference type="SAM" id="Phobius"/>
    </source>
</evidence>
<dbReference type="OrthoDB" id="5517456at2"/>
<dbReference type="Proteomes" id="UP000309215">
    <property type="component" value="Unassembled WGS sequence"/>
</dbReference>
<dbReference type="EMBL" id="SSMQ01000024">
    <property type="protein sequence ID" value="TKD04530.1"/>
    <property type="molecule type" value="Genomic_DNA"/>
</dbReference>
<proteinExistence type="predicted"/>
<evidence type="ECO:0000313" key="2">
    <source>
        <dbReference type="EMBL" id="TKD04530.1"/>
    </source>
</evidence>